<dbReference type="AlphaFoldDB" id="A0A1H3P934"/>
<sequence>MKKRIILLVFIFSIIFLLSCEKQGYKRIIVEEDVGLERESPIDPSIFGQVYLDIDRIDYFYPAFYHRGEVYGYLKKGHGNDSIGRRYLYKLDINNKLTETLKESIDFKQGSNKVGFMEDQVYTIDYIAGNKATPLPKLSKIINELREDEKGNQYEISYVSGSNRYLVINEISPNGEIANIFLYDLAQQMFYKNYNNRYGDICYVFELGSLIWIDQKDFKIYKIQLTNNYYTLEEYIDLGTDEDISRVRGIMKNGYELILLHDVRLGNKDDWNLMGTSAVTSYNFETNGYVNLFNKSIDENLYIEYLGHGIFISESFDIFRDYIEITERRIYYHNYTELVLVYNEELQEKSQQIYPEINVIVNVAENEIFSTKEIKKMIDGIPVTKSVIYQRINIFRPNRSLKPN</sequence>
<reference evidence="1 2" key="1">
    <citation type="submission" date="2016-10" db="EMBL/GenBank/DDBJ databases">
        <authorList>
            <person name="de Groot N.N."/>
        </authorList>
    </citation>
    <scope>NUCLEOTIDE SEQUENCE [LARGE SCALE GENOMIC DNA]</scope>
    <source>
        <strain evidence="1 2">DSM 21650</strain>
    </source>
</reference>
<evidence type="ECO:0000313" key="1">
    <source>
        <dbReference type="EMBL" id="SDY97550.1"/>
    </source>
</evidence>
<dbReference type="STRING" id="415015.SAMN05660462_01412"/>
<evidence type="ECO:0000313" key="2">
    <source>
        <dbReference type="Proteomes" id="UP000198625"/>
    </source>
</evidence>
<dbReference type="RefSeq" id="WP_091729127.1">
    <property type="nucleotide sequence ID" value="NZ_FNQE01000013.1"/>
</dbReference>
<dbReference type="PROSITE" id="PS51257">
    <property type="entry name" value="PROKAR_LIPOPROTEIN"/>
    <property type="match status" value="1"/>
</dbReference>
<organism evidence="1 2">
    <name type="scientific">Proteiniborus ethanoligenes</name>
    <dbReference type="NCBI Taxonomy" id="415015"/>
    <lineage>
        <taxon>Bacteria</taxon>
        <taxon>Bacillati</taxon>
        <taxon>Bacillota</taxon>
        <taxon>Clostridia</taxon>
        <taxon>Eubacteriales</taxon>
        <taxon>Proteiniborus</taxon>
    </lineage>
</organism>
<proteinExistence type="predicted"/>
<gene>
    <name evidence="1" type="ORF">SAMN05660462_01412</name>
</gene>
<protein>
    <recommendedName>
        <fullName evidence="3">Lipoprotein</fullName>
    </recommendedName>
</protein>
<keyword evidence="2" id="KW-1185">Reference proteome</keyword>
<name>A0A1H3P934_9FIRM</name>
<dbReference type="OrthoDB" id="3034310at2"/>
<dbReference type="Proteomes" id="UP000198625">
    <property type="component" value="Unassembled WGS sequence"/>
</dbReference>
<evidence type="ECO:0008006" key="3">
    <source>
        <dbReference type="Google" id="ProtNLM"/>
    </source>
</evidence>
<accession>A0A1H3P934</accession>
<dbReference type="EMBL" id="FNQE01000013">
    <property type="protein sequence ID" value="SDY97550.1"/>
    <property type="molecule type" value="Genomic_DNA"/>
</dbReference>